<keyword evidence="1" id="KW-1133">Transmembrane helix</keyword>
<feature type="transmembrane region" description="Helical" evidence="1">
    <location>
        <begin position="385"/>
        <end position="409"/>
    </location>
</feature>
<protein>
    <recommendedName>
        <fullName evidence="4">RND transporter, HAE1/HME family, permease protein</fullName>
    </recommendedName>
</protein>
<dbReference type="Pfam" id="PF00873">
    <property type="entry name" value="ACR_tran"/>
    <property type="match status" value="1"/>
</dbReference>
<keyword evidence="1" id="KW-0812">Transmembrane</keyword>
<accession>A0A0B7ISG6</accession>
<feature type="transmembrane region" description="Helical" evidence="1">
    <location>
        <begin position="466"/>
        <end position="488"/>
    </location>
</feature>
<feature type="transmembrane region" description="Helical" evidence="1">
    <location>
        <begin position="359"/>
        <end position="379"/>
    </location>
</feature>
<dbReference type="GO" id="GO:0042910">
    <property type="term" value="F:xenobiotic transmembrane transporter activity"/>
    <property type="evidence" value="ECO:0007669"/>
    <property type="project" value="TreeGrafter"/>
</dbReference>
<keyword evidence="1" id="KW-0472">Membrane</keyword>
<feature type="transmembrane region" description="Helical" evidence="1">
    <location>
        <begin position="842"/>
        <end position="861"/>
    </location>
</feature>
<feature type="transmembrane region" description="Helical" evidence="1">
    <location>
        <begin position="943"/>
        <end position="960"/>
    </location>
</feature>
<reference evidence="2 3" key="1">
    <citation type="submission" date="2015-01" db="EMBL/GenBank/DDBJ databases">
        <authorList>
            <person name="Xiang T."/>
            <person name="Song Y."/>
            <person name="Huang L."/>
            <person name="Wang B."/>
            <person name="Wu P."/>
        </authorList>
    </citation>
    <scope>NUCLEOTIDE SEQUENCE [LARGE SCALE GENOMIC DNA]</scope>
    <source>
        <strain evidence="2 3">CcD93</strain>
    </source>
</reference>
<feature type="transmembrane region" description="Helical" evidence="1">
    <location>
        <begin position="894"/>
        <end position="913"/>
    </location>
</feature>
<dbReference type="Gene3D" id="3.30.70.1440">
    <property type="entry name" value="Multidrug efflux transporter AcrB pore domain"/>
    <property type="match status" value="1"/>
</dbReference>
<dbReference type="GO" id="GO:0005886">
    <property type="term" value="C:plasma membrane"/>
    <property type="evidence" value="ECO:0007669"/>
    <property type="project" value="TreeGrafter"/>
</dbReference>
<dbReference type="EMBL" id="CDOL01000236">
    <property type="protein sequence ID" value="CEN53559.1"/>
    <property type="molecule type" value="Genomic_DNA"/>
</dbReference>
<dbReference type="SUPFAM" id="SSF82693">
    <property type="entry name" value="Multidrug efflux transporter AcrB pore domain, PN1, PN2, PC1 and PC2 subdomains"/>
    <property type="match status" value="2"/>
</dbReference>
<feature type="transmembrane region" description="Helical" evidence="1">
    <location>
        <begin position="333"/>
        <end position="352"/>
    </location>
</feature>
<evidence type="ECO:0008006" key="4">
    <source>
        <dbReference type="Google" id="ProtNLM"/>
    </source>
</evidence>
<dbReference type="InterPro" id="IPR001036">
    <property type="entry name" value="Acrflvin-R"/>
</dbReference>
<dbReference type="OrthoDB" id="9798415at2"/>
<dbReference type="PRINTS" id="PR00702">
    <property type="entry name" value="ACRIFLAVINRP"/>
</dbReference>
<feature type="transmembrane region" description="Helical" evidence="1">
    <location>
        <begin position="972"/>
        <end position="994"/>
    </location>
</feature>
<name>A0A0B7ISG6_9FLAO</name>
<sequence>MIKFLINRPIAIFMVTLSFVVLGIVASFRIPTSLMPDVPIPEVTVQVSYANVTARELETNVVRPLRNQLLQVSKLKNITSETRDGLAILKLTFDYGTNTNLAFVEINEKIDASHNYLPKDLQRPKVIKASATDIPILNVMVSLKGDFSEEKFLELSDFTATVLKKRIEQLPDIAMADVSGLTKPKISVIPNQQKLQSLQIDNEQLVTAIKQNNFELGNLLIHNGIYQYNFRFLNPLRSKRDIENIYLKIKGKLFQLKELADVKLRSIEDRGMIYVNGRRAIVLSIVKQADARVYDLEASLEKLIQSFKNDYEDLIFDQNQNQTTLLKMSIDNLKSSLLIGSLLAIIIMFVFLGDVKLPLIIAFSIPISLIISILFMYLLGMSINIVSLSGLILGVGMMIDNSIIVIDNITQKLEMKNSLLESCAKGTNEIITPLLSSFLTTCSVFLPLLFLSGMIGALFYDQALSVSIGLFSSFLVSIFWIPVVYYQLKIRHFKIEKWIYFSTRMQYIENWYATGYNFFFKRKYIVYGGALFFTVLALILPFVMSYTQLPKINHNETVLRIDWNDNITVTENQRRVESLFQDIEGAETVFSQIGEQQFLLRSDNIQSFSETEVYIKTQTLDQIENIKSHIKKYITQQYPNTTYSFKEPKNIFQYVFGSDKHSLTAQINSKKIVELPNEEELSTIENLLQDFSSTETPLKQTAFIEIQHEKLLLYDVSYNALLDELKTVFNKNIVDNLRTFQESIPIELNYEMTDFDSLIDRVFVRNKSGELIAVRNLIRSYQTLQYKAIQSDKRGEFLKFDIDANDNISNKINQIRTVFQNSDYDVRFDGSYFDVKNLEKELIVVILVSVLLLYFIMATQFNSLWQPLVILLEIPIDIGASLLFLHLFGGTINVMSGIGLVVMSGIIVNDSILKLHTINLLRKEGKAIDEAIKLGGKMRLKPILMTSLTTILALFPFLFIDGLGAELQKPLAIVVIGGMVVGTFVSLYFIPMIYRILIKK</sequence>
<dbReference type="Proteomes" id="UP000038200">
    <property type="component" value="Unassembled WGS sequence"/>
</dbReference>
<dbReference type="AlphaFoldDB" id="A0A0B7ISG6"/>
<dbReference type="SUPFAM" id="SSF82714">
    <property type="entry name" value="Multidrug efflux transporter AcrB TolC docking domain, DN and DC subdomains"/>
    <property type="match status" value="1"/>
</dbReference>
<gene>
    <name evidence="2" type="ORF">CCAND93_470003</name>
</gene>
<dbReference type="Gene3D" id="3.30.2090.10">
    <property type="entry name" value="Multidrug efflux transporter AcrB TolC docking domain, DN and DC subdomains"/>
    <property type="match status" value="2"/>
</dbReference>
<dbReference type="PANTHER" id="PTHR32063:SF0">
    <property type="entry name" value="SWARMING MOTILITY PROTEIN SWRC"/>
    <property type="match status" value="1"/>
</dbReference>
<dbReference type="PANTHER" id="PTHR32063">
    <property type="match status" value="1"/>
</dbReference>
<dbReference type="InterPro" id="IPR027463">
    <property type="entry name" value="AcrB_DN_DC_subdom"/>
</dbReference>
<dbReference type="SUPFAM" id="SSF82866">
    <property type="entry name" value="Multidrug efflux transporter AcrB transmembrane domain"/>
    <property type="match status" value="2"/>
</dbReference>
<dbReference type="Gene3D" id="3.30.70.1320">
    <property type="entry name" value="Multidrug efflux transporter AcrB pore domain like"/>
    <property type="match status" value="1"/>
</dbReference>
<organism evidence="2 3">
    <name type="scientific">Capnocytophaga canis</name>
    <dbReference type="NCBI Taxonomy" id="1848903"/>
    <lineage>
        <taxon>Bacteria</taxon>
        <taxon>Pseudomonadati</taxon>
        <taxon>Bacteroidota</taxon>
        <taxon>Flavobacteriia</taxon>
        <taxon>Flavobacteriales</taxon>
        <taxon>Flavobacteriaceae</taxon>
        <taxon>Capnocytophaga</taxon>
    </lineage>
</organism>
<dbReference type="RefSeq" id="WP_042008407.1">
    <property type="nucleotide sequence ID" value="NZ_CDOL01000236.1"/>
</dbReference>
<proteinExistence type="predicted"/>
<feature type="transmembrane region" description="Helical" evidence="1">
    <location>
        <begin position="524"/>
        <end position="544"/>
    </location>
</feature>
<dbReference type="Gene3D" id="3.30.70.1430">
    <property type="entry name" value="Multidrug efflux transporter AcrB pore domain"/>
    <property type="match status" value="2"/>
</dbReference>
<evidence type="ECO:0000256" key="1">
    <source>
        <dbReference type="SAM" id="Phobius"/>
    </source>
</evidence>
<evidence type="ECO:0000313" key="2">
    <source>
        <dbReference type="EMBL" id="CEN53559.1"/>
    </source>
</evidence>
<evidence type="ECO:0000313" key="3">
    <source>
        <dbReference type="Proteomes" id="UP000038200"/>
    </source>
</evidence>
<dbReference type="Gene3D" id="1.20.1640.10">
    <property type="entry name" value="Multidrug efflux transporter AcrB transmembrane domain"/>
    <property type="match status" value="2"/>
</dbReference>
<feature type="transmembrane region" description="Helical" evidence="1">
    <location>
        <begin position="430"/>
        <end position="460"/>
    </location>
</feature>